<dbReference type="EMBL" id="VVZE01000001">
    <property type="protein sequence ID" value="KAA5388239.1"/>
    <property type="molecule type" value="Genomic_DNA"/>
</dbReference>
<dbReference type="EMBL" id="SLTX01000001">
    <property type="protein sequence ID" value="TDB07303.1"/>
    <property type="molecule type" value="Genomic_DNA"/>
</dbReference>
<evidence type="ECO:0000313" key="18">
    <source>
        <dbReference type="Proteomes" id="UP000441162"/>
    </source>
</evidence>
<reference evidence="17 18" key="2">
    <citation type="journal article" date="2019" name="Nat. Med.">
        <title>A library of human gut bacterial isolates paired with longitudinal multiomics data enables mechanistic microbiome research.</title>
        <authorList>
            <person name="Poyet M."/>
            <person name="Groussin M."/>
            <person name="Gibbons S.M."/>
            <person name="Avila-Pacheco J."/>
            <person name="Jiang X."/>
            <person name="Kearney S.M."/>
            <person name="Perrotta A.R."/>
            <person name="Berdy B."/>
            <person name="Zhao S."/>
            <person name="Lieberman T.D."/>
            <person name="Swanson P.K."/>
            <person name="Smith M."/>
            <person name="Roesemann S."/>
            <person name="Alexander J.E."/>
            <person name="Rich S.A."/>
            <person name="Livny J."/>
            <person name="Vlamakis H."/>
            <person name="Clish C."/>
            <person name="Bullock K."/>
            <person name="Deik A."/>
            <person name="Scott J."/>
            <person name="Pierce K.A."/>
            <person name="Xavier R.J."/>
            <person name="Alm E.J."/>
        </authorList>
    </citation>
    <scope>NUCLEOTIDE SEQUENCE [LARGE SCALE GENOMIC DNA]</scope>
    <source>
        <strain evidence="7 19">BIOML-A1</strain>
        <strain evidence="4 20">BIOML-A25</strain>
        <strain evidence="8 18">BIOML-A4</strain>
        <strain evidence="5 17">BIOML-A5</strain>
        <strain evidence="6">BIOML-A8</strain>
    </source>
</reference>
<evidence type="ECO:0000256" key="1">
    <source>
        <dbReference type="SAM" id="Phobius"/>
    </source>
</evidence>
<dbReference type="GO" id="GO:0043164">
    <property type="term" value="P:Gram-negative-bacterium-type cell wall biogenesis"/>
    <property type="evidence" value="ECO:0007669"/>
    <property type="project" value="TreeGrafter"/>
</dbReference>
<organism evidence="5 17">
    <name type="scientific">Phocaeicola dorei</name>
    <dbReference type="NCBI Taxonomy" id="357276"/>
    <lineage>
        <taxon>Bacteria</taxon>
        <taxon>Pseudomonadati</taxon>
        <taxon>Bacteroidota</taxon>
        <taxon>Bacteroidia</taxon>
        <taxon>Bacteroidales</taxon>
        <taxon>Bacteroidaceae</taxon>
        <taxon>Phocaeicola</taxon>
    </lineage>
</organism>
<dbReference type="Proteomes" id="UP000283678">
    <property type="component" value="Unassembled WGS sequence"/>
</dbReference>
<dbReference type="EMBL" id="VVZB01000002">
    <property type="protein sequence ID" value="KAA5385276.1"/>
    <property type="molecule type" value="Genomic_DNA"/>
</dbReference>
<dbReference type="InterPro" id="IPR051599">
    <property type="entry name" value="Cell_Envelope_Assoc"/>
</dbReference>
<evidence type="ECO:0000313" key="12">
    <source>
        <dbReference type="EMBL" id="TDA76364.1"/>
    </source>
</evidence>
<dbReference type="Proteomes" id="UP000294527">
    <property type="component" value="Unassembled WGS sequence"/>
</dbReference>
<evidence type="ECO:0000313" key="5">
    <source>
        <dbReference type="EMBL" id="KAA5385276.1"/>
    </source>
</evidence>
<dbReference type="Proteomes" id="UP000347681">
    <property type="component" value="Unassembled WGS sequence"/>
</dbReference>
<evidence type="ECO:0000259" key="2">
    <source>
        <dbReference type="Pfam" id="PF02698"/>
    </source>
</evidence>
<reference evidence="10" key="6">
    <citation type="submission" date="2023-10" db="EMBL/GenBank/DDBJ databases">
        <title>Genome of Potential pathogenic bacteria in Crohn's disease.</title>
        <authorList>
            <person name="Rodriguez-Palacios A."/>
        </authorList>
    </citation>
    <scope>NUCLEOTIDE SEQUENCE</scope>
    <source>
        <strain evidence="10">CavFT-hAR62</strain>
    </source>
</reference>
<dbReference type="EMBL" id="BQOB01000001">
    <property type="protein sequence ID" value="GKH82212.1"/>
    <property type="molecule type" value="Genomic_DNA"/>
</dbReference>
<protein>
    <submittedName>
        <fullName evidence="3">Membrane protein</fullName>
    </submittedName>
    <submittedName>
        <fullName evidence="5">YdcF family protein</fullName>
    </submittedName>
</protein>
<evidence type="ECO:0000313" key="17">
    <source>
        <dbReference type="Proteomes" id="UP000347681"/>
    </source>
</evidence>
<dbReference type="Proteomes" id="UP000294834">
    <property type="component" value="Unassembled WGS sequence"/>
</dbReference>
<evidence type="ECO:0000313" key="13">
    <source>
        <dbReference type="EMBL" id="TDB07303.1"/>
    </source>
</evidence>
<comment type="caution">
    <text evidence="5">The sequence shown here is derived from an EMBL/GenBank/DDBJ whole genome shotgun (WGS) entry which is preliminary data.</text>
</comment>
<dbReference type="EMBL" id="VVYY01000002">
    <property type="protein sequence ID" value="KAA5400219.1"/>
    <property type="molecule type" value="Genomic_DNA"/>
</dbReference>
<dbReference type="Proteomes" id="UP001055104">
    <property type="component" value="Unassembled WGS sequence"/>
</dbReference>
<proteinExistence type="predicted"/>
<dbReference type="EMBL" id="VVZV01000001">
    <property type="protein sequence ID" value="KAA5325086.1"/>
    <property type="molecule type" value="Genomic_DNA"/>
</dbReference>
<evidence type="ECO:0000313" key="7">
    <source>
        <dbReference type="EMBL" id="KAA5400219.1"/>
    </source>
</evidence>
<evidence type="ECO:0000313" key="3">
    <source>
        <dbReference type="EMBL" id="GKH82212.1"/>
    </source>
</evidence>
<dbReference type="Gene3D" id="3.40.50.620">
    <property type="entry name" value="HUPs"/>
    <property type="match status" value="1"/>
</dbReference>
<dbReference type="GO" id="GO:0000270">
    <property type="term" value="P:peptidoglycan metabolic process"/>
    <property type="evidence" value="ECO:0007669"/>
    <property type="project" value="TreeGrafter"/>
</dbReference>
<dbReference type="Proteomes" id="UP001181086">
    <property type="component" value="Unassembled WGS sequence"/>
</dbReference>
<dbReference type="EMBL" id="JAWDEV010000001">
    <property type="protein sequence ID" value="MDU0269198.1"/>
    <property type="molecule type" value="Genomic_DNA"/>
</dbReference>
<dbReference type="EMBL" id="QRZL01000045">
    <property type="protein sequence ID" value="RGV68027.1"/>
    <property type="molecule type" value="Genomic_DNA"/>
</dbReference>
<name>A0A076IKP2_9BACT</name>
<dbReference type="Pfam" id="PF02698">
    <property type="entry name" value="DUF218"/>
    <property type="match status" value="1"/>
</dbReference>
<dbReference type="GO" id="GO:0005886">
    <property type="term" value="C:plasma membrane"/>
    <property type="evidence" value="ECO:0007669"/>
    <property type="project" value="TreeGrafter"/>
</dbReference>
<dbReference type="AlphaFoldDB" id="A0A076IKP2"/>
<evidence type="ECO:0000313" key="9">
    <source>
        <dbReference type="EMBL" id="MBV3123439.1"/>
    </source>
</evidence>
<dbReference type="EMBL" id="VVZA01000001">
    <property type="protein sequence ID" value="KAA5408064.1"/>
    <property type="molecule type" value="Genomic_DNA"/>
</dbReference>
<reference evidence="9" key="4">
    <citation type="submission" date="2021-06" db="EMBL/GenBank/DDBJ databases">
        <title>Collection of gut derived symbiotic bacterial strains cultured from healthy donors.</title>
        <authorList>
            <person name="Lin H."/>
            <person name="Littmann E."/>
            <person name="Pamer E.G."/>
        </authorList>
    </citation>
    <scope>NUCLEOTIDE SEQUENCE</scope>
    <source>
        <strain evidence="9">MSK.5.10</strain>
    </source>
</reference>
<dbReference type="eggNOG" id="COG1434">
    <property type="taxonomic scope" value="Bacteria"/>
</dbReference>
<evidence type="ECO:0000313" key="16">
    <source>
        <dbReference type="Proteomes" id="UP000294834"/>
    </source>
</evidence>
<evidence type="ECO:0000313" key="4">
    <source>
        <dbReference type="EMBL" id="KAA5325086.1"/>
    </source>
</evidence>
<evidence type="ECO:0000313" key="15">
    <source>
        <dbReference type="Proteomes" id="UP000294527"/>
    </source>
</evidence>
<keyword evidence="1" id="KW-1133">Transmembrane helix</keyword>
<sequence>MFISLAINPTTYIVIFLLLGVVLKSKRWKRLCLTLSALLFLLFSNGALYQWIAEQWYKEYDRPLPERKQYTYGIVLGGYSYWDWKRSRPEFSEIADRLLEGIRLYKHGRIRKLVLASDGSIIESKDGKGLQGNAADMKQYLADLGMPLEDVILETRANNTWENATFTLELIGNSMKTESTLLITSATHMRRSLWTFHAAGLNPDTYITDTFPEIKGEKTNFLPSWHVLASWPELTHEWVGYLYYRLRHKPSV</sequence>
<dbReference type="Proteomes" id="UP000441162">
    <property type="component" value="Unassembled WGS sequence"/>
</dbReference>
<dbReference type="InterPro" id="IPR014729">
    <property type="entry name" value="Rossmann-like_a/b/a_fold"/>
</dbReference>
<keyword evidence="1" id="KW-0812">Transmembrane</keyword>
<feature type="transmembrane region" description="Helical" evidence="1">
    <location>
        <begin position="31"/>
        <end position="52"/>
    </location>
</feature>
<evidence type="ECO:0000313" key="11">
    <source>
        <dbReference type="EMBL" id="RGV68027.1"/>
    </source>
</evidence>
<reference evidence="3" key="5">
    <citation type="submission" date="2022-01" db="EMBL/GenBank/DDBJ databases">
        <title>Novel bile acid biosynthetic pathways are enriched in the microbiome of centenarians.</title>
        <authorList>
            <person name="Sato Y."/>
            <person name="Atarashi K."/>
            <person name="Plichta R.D."/>
            <person name="Arai Y."/>
            <person name="Sasajima S."/>
            <person name="Kearney M.S."/>
            <person name="Suda W."/>
            <person name="Takeshita K."/>
            <person name="Sasaki T."/>
            <person name="Okamoto S."/>
            <person name="Skelly N.A."/>
            <person name="Okamura Y."/>
            <person name="Vlamakis H."/>
            <person name="Li Y."/>
            <person name="Tanoue T."/>
            <person name="Takei H."/>
            <person name="Nittono H."/>
            <person name="Narushima S."/>
            <person name="Irie J."/>
            <person name="Itoh H."/>
            <person name="Moriya K."/>
            <person name="Sugiura Y."/>
            <person name="Suematsu M."/>
            <person name="Moritoki N."/>
            <person name="Shibata S."/>
            <person name="Littman R.D."/>
            <person name="Fischbach A.M."/>
            <person name="Uwamino Y."/>
            <person name="Inoue T."/>
            <person name="Honda A."/>
            <person name="Hattori M."/>
            <person name="Murai T."/>
            <person name="Xavier J.R."/>
            <person name="Hirose N."/>
            <person name="Honda K."/>
        </authorList>
    </citation>
    <scope>NUCLEOTIDE SEQUENCE</scope>
    <source>
        <strain evidence="3">CE91-St7</strain>
    </source>
</reference>
<evidence type="ECO:0000313" key="10">
    <source>
        <dbReference type="EMBL" id="MDU0269198.1"/>
    </source>
</evidence>
<feature type="transmembrane region" description="Helical" evidence="1">
    <location>
        <begin position="6"/>
        <end position="24"/>
    </location>
</feature>
<evidence type="ECO:0000313" key="14">
    <source>
        <dbReference type="Proteomes" id="UP000283678"/>
    </source>
</evidence>
<dbReference type="Proteomes" id="UP000777173">
    <property type="component" value="Unassembled WGS sequence"/>
</dbReference>
<accession>A0A076IKP2</accession>
<dbReference type="CDD" id="cd06259">
    <property type="entry name" value="YdcF-like"/>
    <property type="match status" value="1"/>
</dbReference>
<gene>
    <name evidence="3" type="ORF">CE91St7_30960</name>
    <name evidence="11" type="ORF">DWW04_22685</name>
    <name evidence="12" type="ORF">E1I98_08340</name>
    <name evidence="13" type="ORF">E1J06_07700</name>
    <name evidence="6" type="ORF">F2Y44_00510</name>
    <name evidence="8" type="ORF">F2Y51_01325</name>
    <name evidence="7" type="ORF">F2Y58_02455</name>
    <name evidence="5" type="ORF">F2Y61_05435</name>
    <name evidence="4" type="ORF">F2Z07_01650</name>
    <name evidence="9" type="ORF">KSU80_09630</name>
    <name evidence="10" type="ORF">RVH45_04645</name>
</gene>
<dbReference type="EMBL" id="JAHOAX010000007">
    <property type="protein sequence ID" value="MBV3123439.1"/>
    <property type="molecule type" value="Genomic_DNA"/>
</dbReference>
<dbReference type="RefSeq" id="WP_007852552.1">
    <property type="nucleotide sequence ID" value="NZ_BAABYF010000001.1"/>
</dbReference>
<evidence type="ECO:0000313" key="20">
    <source>
        <dbReference type="Proteomes" id="UP000481700"/>
    </source>
</evidence>
<evidence type="ECO:0000313" key="19">
    <source>
        <dbReference type="Proteomes" id="UP000481616"/>
    </source>
</evidence>
<feature type="domain" description="DUF218" evidence="2">
    <location>
        <begin position="74"/>
        <end position="240"/>
    </location>
</feature>
<dbReference type="KEGG" id="bdo:EL88_06555"/>
<dbReference type="EMBL" id="SLTU01000001">
    <property type="protein sequence ID" value="TDA76364.1"/>
    <property type="molecule type" value="Genomic_DNA"/>
</dbReference>
<dbReference type="Proteomes" id="UP000481616">
    <property type="component" value="Unassembled WGS sequence"/>
</dbReference>
<evidence type="ECO:0000313" key="6">
    <source>
        <dbReference type="EMBL" id="KAA5388239.1"/>
    </source>
</evidence>
<reference evidence="15 16" key="3">
    <citation type="journal article" date="2019" name="Nat. Microbiol.">
        <title>Genomic variation and strain-specific functional adaptation in the human gut microbiome during early life.</title>
        <authorList>
            <person name="Vatanen T."/>
            <person name="Plichta D.R."/>
            <person name="Somani J."/>
            <person name="Munch P.C."/>
            <person name="Arthur T.D."/>
            <person name="Hall A.B."/>
            <person name="Rudolf S."/>
            <person name="Oakeley E.J."/>
            <person name="Ke X."/>
            <person name="Young R.A."/>
            <person name="Haiser H.J."/>
            <person name="Kolde R."/>
            <person name="Yassour M."/>
            <person name="Luopajarvi K."/>
            <person name="Siljander H."/>
            <person name="Virtanen S.M."/>
            <person name="Ilonen J."/>
            <person name="Uibo R."/>
            <person name="Tillmann V."/>
            <person name="Mokurov S."/>
            <person name="Dorshakova N."/>
            <person name="Porter J.A."/>
            <person name="McHardy A.C."/>
            <person name="Lahdesmaki H."/>
            <person name="Vlamakis H."/>
            <person name="Huttenhower C."/>
            <person name="Knip M."/>
            <person name="Xavier R.J."/>
        </authorList>
    </citation>
    <scope>NUCLEOTIDE SEQUENCE [LARGE SCALE GENOMIC DNA]</scope>
    <source>
        <strain evidence="12 15">RJX1047</strain>
        <strain evidence="13 16">RJX1052</strain>
    </source>
</reference>
<dbReference type="Proteomes" id="UP000481700">
    <property type="component" value="Unassembled WGS sequence"/>
</dbReference>
<reference evidence="11 14" key="1">
    <citation type="submission" date="2018-08" db="EMBL/GenBank/DDBJ databases">
        <title>A genome reference for cultivated species of the human gut microbiota.</title>
        <authorList>
            <person name="Zou Y."/>
            <person name="Xue W."/>
            <person name="Luo G."/>
        </authorList>
    </citation>
    <scope>NUCLEOTIDE SEQUENCE [LARGE SCALE GENOMIC DNA]</scope>
    <source>
        <strain evidence="11 14">AF14-1AC</strain>
    </source>
</reference>
<dbReference type="PANTHER" id="PTHR30336">
    <property type="entry name" value="INNER MEMBRANE PROTEIN, PROBABLE PERMEASE"/>
    <property type="match status" value="1"/>
</dbReference>
<keyword evidence="1" id="KW-0472">Membrane</keyword>
<dbReference type="PANTHER" id="PTHR30336:SF4">
    <property type="entry name" value="ENVELOPE BIOGENESIS FACTOR ELYC"/>
    <property type="match status" value="1"/>
</dbReference>
<dbReference type="InterPro" id="IPR003848">
    <property type="entry name" value="DUF218"/>
</dbReference>
<dbReference type="KEGG" id="bdh:GV66_14470"/>
<evidence type="ECO:0000313" key="8">
    <source>
        <dbReference type="EMBL" id="KAA5408064.1"/>
    </source>
</evidence>